<reference evidence="2" key="2">
    <citation type="journal article" date="2023" name="Science">
        <title>Genomic signatures of disease resistance in endangered staghorn corals.</title>
        <authorList>
            <person name="Vollmer S.V."/>
            <person name="Selwyn J.D."/>
            <person name="Despard B.A."/>
            <person name="Roesel C.L."/>
        </authorList>
    </citation>
    <scope>NUCLEOTIDE SEQUENCE</scope>
    <source>
        <strain evidence="2">K2</strain>
    </source>
</reference>
<proteinExistence type="predicted"/>
<feature type="compositionally biased region" description="Basic and acidic residues" evidence="1">
    <location>
        <begin position="137"/>
        <end position="148"/>
    </location>
</feature>
<accession>A0AAD9QX41</accession>
<evidence type="ECO:0000256" key="1">
    <source>
        <dbReference type="SAM" id="MobiDB-lite"/>
    </source>
</evidence>
<reference evidence="2" key="1">
    <citation type="journal article" date="2023" name="G3 (Bethesda)">
        <title>Whole genome assembly and annotation of the endangered Caribbean coral Acropora cervicornis.</title>
        <authorList>
            <person name="Selwyn J.D."/>
            <person name="Vollmer S.V."/>
        </authorList>
    </citation>
    <scope>NUCLEOTIDE SEQUENCE</scope>
    <source>
        <strain evidence="2">K2</strain>
    </source>
</reference>
<sequence length="148" mass="16963">MSAQGQNHVPMYIFNTGTILRSEIAAQMAPVLVIWLSVVVDYLRVLPCCEQDTYSMQVPYHSSTTALVDSTERLNRGQNAYEMSYRNGSGYKTPLDSSQTDWDGYMKGFNKDTDSGLFDDERYDFSDSEPSTPYQSFKREQYFTDTHL</sequence>
<evidence type="ECO:0000313" key="2">
    <source>
        <dbReference type="EMBL" id="KAK2568735.1"/>
    </source>
</evidence>
<dbReference type="Proteomes" id="UP001249851">
    <property type="component" value="Unassembled WGS sequence"/>
</dbReference>
<dbReference type="EMBL" id="JARQWQ010000011">
    <property type="protein sequence ID" value="KAK2568735.1"/>
    <property type="molecule type" value="Genomic_DNA"/>
</dbReference>
<organism evidence="2 3">
    <name type="scientific">Acropora cervicornis</name>
    <name type="common">Staghorn coral</name>
    <dbReference type="NCBI Taxonomy" id="6130"/>
    <lineage>
        <taxon>Eukaryota</taxon>
        <taxon>Metazoa</taxon>
        <taxon>Cnidaria</taxon>
        <taxon>Anthozoa</taxon>
        <taxon>Hexacorallia</taxon>
        <taxon>Scleractinia</taxon>
        <taxon>Astrocoeniina</taxon>
        <taxon>Acroporidae</taxon>
        <taxon>Acropora</taxon>
    </lineage>
</organism>
<comment type="caution">
    <text evidence="2">The sequence shown here is derived from an EMBL/GenBank/DDBJ whole genome shotgun (WGS) entry which is preliminary data.</text>
</comment>
<evidence type="ECO:0000313" key="3">
    <source>
        <dbReference type="Proteomes" id="UP001249851"/>
    </source>
</evidence>
<gene>
    <name evidence="2" type="ORF">P5673_006736</name>
</gene>
<name>A0AAD9QX41_ACRCE</name>
<feature type="region of interest" description="Disordered" evidence="1">
    <location>
        <begin position="120"/>
        <end position="148"/>
    </location>
</feature>
<dbReference type="AlphaFoldDB" id="A0AAD9QX41"/>
<keyword evidence="3" id="KW-1185">Reference proteome</keyword>
<protein>
    <submittedName>
        <fullName evidence="2">Uncharacterized protein</fullName>
    </submittedName>
</protein>